<proteinExistence type="predicted"/>
<keyword evidence="2" id="KW-1185">Reference proteome</keyword>
<comment type="caution">
    <text evidence="1">The sequence shown here is derived from an EMBL/GenBank/DDBJ whole genome shotgun (WGS) entry which is preliminary data.</text>
</comment>
<protein>
    <submittedName>
        <fullName evidence="1">Uncharacterized protein</fullName>
    </submittedName>
</protein>
<dbReference type="Proteomes" id="UP001202961">
    <property type="component" value="Unassembled WGS sequence"/>
</dbReference>
<evidence type="ECO:0000313" key="1">
    <source>
        <dbReference type="EMBL" id="MCM2371499.1"/>
    </source>
</evidence>
<dbReference type="EMBL" id="JAMQBK010000031">
    <property type="protein sequence ID" value="MCM2371499.1"/>
    <property type="molecule type" value="Genomic_DNA"/>
</dbReference>
<evidence type="ECO:0000313" key="2">
    <source>
        <dbReference type="Proteomes" id="UP001202961"/>
    </source>
</evidence>
<name>A0ABT0U492_9BACT</name>
<sequence length="125" mass="14241">MPAYFSFQAYVYLGEGQPIGRTLEQVAESMTALPGLFFEWDGSLTWANQADGWQIDATVFDDGTQVQYVDLHGRAATKDGCRVLNQRLNELFGTWGNKEDLRLMRLPDRRWQDLQDFAKESVSDG</sequence>
<accession>A0ABT0U492</accession>
<reference evidence="1 2" key="1">
    <citation type="journal article" date="2022" name="Syst. Appl. Microbiol.">
        <title>Rhodopirellula aestuarii sp. nov., a novel member of the genus Rhodopirellula isolated from brackish sediments collected in the Tagus River estuary, Portugal.</title>
        <authorList>
            <person name="Vitorino I.R."/>
            <person name="Klimek D."/>
            <person name="Calusinska M."/>
            <person name="Lobo-da-Cunha A."/>
            <person name="Vasconcelos V."/>
            <person name="Lage O.M."/>
        </authorList>
    </citation>
    <scope>NUCLEOTIDE SEQUENCE [LARGE SCALE GENOMIC DNA]</scope>
    <source>
        <strain evidence="1 2">ICT_H3.1</strain>
    </source>
</reference>
<dbReference type="RefSeq" id="WP_250929127.1">
    <property type="nucleotide sequence ID" value="NZ_JAMQBK010000031.1"/>
</dbReference>
<gene>
    <name evidence="1" type="ORF">NB063_12875</name>
</gene>
<organism evidence="1 2">
    <name type="scientific">Aporhodopirellula aestuarii</name>
    <dbReference type="NCBI Taxonomy" id="2950107"/>
    <lineage>
        <taxon>Bacteria</taxon>
        <taxon>Pseudomonadati</taxon>
        <taxon>Planctomycetota</taxon>
        <taxon>Planctomycetia</taxon>
        <taxon>Pirellulales</taxon>
        <taxon>Pirellulaceae</taxon>
        <taxon>Aporhodopirellula</taxon>
    </lineage>
</organism>